<comment type="subcellular location">
    <subcellularLocation>
        <location evidence="1">Secreted</location>
    </subcellularLocation>
</comment>
<proteinExistence type="predicted"/>
<dbReference type="SUPFAM" id="SSF69318">
    <property type="entry name" value="Integrin alpha N-terminal domain"/>
    <property type="match status" value="2"/>
</dbReference>
<dbReference type="PROSITE" id="PS00330">
    <property type="entry name" value="HEMOLYSIN_CALCIUM"/>
    <property type="match status" value="4"/>
</dbReference>
<keyword evidence="2" id="KW-0964">Secreted</keyword>
<evidence type="ECO:0000256" key="3">
    <source>
        <dbReference type="SAM" id="MobiDB-lite"/>
    </source>
</evidence>
<evidence type="ECO:0000256" key="1">
    <source>
        <dbReference type="ARBA" id="ARBA00004613"/>
    </source>
</evidence>
<dbReference type="PROSITE" id="PS50933">
    <property type="entry name" value="CHRD"/>
    <property type="match status" value="1"/>
</dbReference>
<dbReference type="InterPro" id="IPR010895">
    <property type="entry name" value="CHRD"/>
</dbReference>
<evidence type="ECO:0000313" key="6">
    <source>
        <dbReference type="Proteomes" id="UP000317835"/>
    </source>
</evidence>
<sequence length="1727" mass="173893">MTIGYGPDGARPGANHTRETQKMAHGNLGRRRDRSARISPGGAARRRRPTVDRLEERTLLAVTSSFAAGVLTIASDAADAITVGLSGGNVLVNGADPDSGALAATDVISIDVTGGPGGNAIDLGAVSATGFENLAEVSVDGLAGDDTIIGSALADALLGGAGDDMIFGLGGADTIQGGTGDDTLVGGQGGDQIFGDTSGDEAATLVGLDATGVALLRFSADDPTVILSTTPITDIPGAETIVGIDARPSTGQIYALTNEAGTGRLYTIDPETGAATIASMVSEALDGTDFGVDFNPTVDLLRIVSDADQDLRVDVASGAATVDGALAYATGDPNEGADPNVVGAAYFNPVAGATSTALFDIDTGLDILAAQNPPNDGTLSTIGELGVGDVTAVLGFDILPGSDRALASMVVDGSAGLYEIDLVSGAATPVGDIGDGTIPVGGLTVLADGPLESDDDTIIWNNTDGSDTIEGGIGTDTQVVNGSSAADAFEIVEGATPGRLSFSRTSPGPFTLDIGAVEVLDVNGRLGDDTFVVADLSGVADLTAVNLMGDEGNDAFAFLDGGSVLAGRIDGGAGSDTISYDGYTTPITVDLDTGPQSYRAVLDGAQEVPPTSSPATGIGTFVLNAAGTELTFTVTYEGLVGQLLGAIGAHFHAPATPGENAPIVRPLTPAELNGSTVPDGTFSGVWTSTDAQPLTPELVEDLRNGLVYFNIHTTDFPAGEIRGQILLVGTEATATGVAELVNVENVVGGQAGDTITGGDTANSLVGGRGGDTIMGGSGDDTIIWNNGDGSDLIDGQEGVDTQVVNGAPAGDDFEVSANGTRLSFQRTNLIPFTLDIGTVEALEVNAGLGTDTVTINDLTGVADLERIDVDGESDNDSIDATALPAGLVAATLRGGPGNDTILGSQGDDSIFGGQGDDTIVGGRGADQIVAGITAEDALFAAVTSDNTALIFTADATAVVDTVTFTGLEEGETVIGADYRAGEALDVLYLVTDQGRIYTSPPTGEVTLLSTLTADPDDPTDPFDGLDGTSFGVDFNPVPDRLRVVSNTGQNLRIDVDTGATITDGDLAFAAGDPNAGGTPDVVAAAYTNSVAGATSTMLFDVDATLDALLSQLPPNDGTLNTIGLLGADTSEQAGLDILPGAEQTAFASLTVGGVVGLYRVDLSTGSALLVGTIGDGTAPIVGLAAAPDNDTIIWNNGDGSDVVDGGLGVDVQQVNGSGADETFAISAGPGGRVLFQRTNPGPFSIDLGTVERIEVSSVGGNDSVTVGDLGTVEGLVGISADLGEGDDLLDASGLVAALPVVGGGGDGNDTLIGGPGNDTLDGGPGNNRLVPNAGENVVRNGKTTAGDYDGDGIADLSSYLFDEFLGAGIFQLELSTGGQRVEQFSGLSENDIPITGDFDGDGLADLAVVQPFGNDTQPDASVWAYIQSSDDTRVEIPFGATGALDRPAPADYDGDAITDLATFRADSDLTPGAAEWFVRPSSDVNAGFRVVFGAPGGTDLPAIADYDADGKADIATFRPIPTAQDLANGVPQVAQTFILPSGVNQPLYATTAGAQRFLFGAPDNADQPVPADYNGDGRDDIGLFRSVTDLPTGDRWFILPSSGAFPGVANGFPVNFGEDGDIAAVSDYTGDGAPDLAVYDTDAGIWTIGDTDGNTTSTRTFNPTGLPAVPVLSPLFFRLSFTGNIPAASTALARAEADPGTGSASRGLLGPLVDEVLDDLDDLPNLD</sequence>
<feature type="domain" description="CHRD" evidence="4">
    <location>
        <begin position="594"/>
        <end position="730"/>
    </location>
</feature>
<protein>
    <submittedName>
        <fullName evidence="5">Bifunctional hemolysin/adenylate cyclase</fullName>
    </submittedName>
</protein>
<dbReference type="GO" id="GO:0005576">
    <property type="term" value="C:extracellular region"/>
    <property type="evidence" value="ECO:0007669"/>
    <property type="project" value="UniProtKB-SubCell"/>
</dbReference>
<accession>A0A518H207</accession>
<dbReference type="EMBL" id="CP036426">
    <property type="protein sequence ID" value="QDV34855.1"/>
    <property type="molecule type" value="Genomic_DNA"/>
</dbReference>
<dbReference type="InterPro" id="IPR018511">
    <property type="entry name" value="Hemolysin-typ_Ca-bd_CS"/>
</dbReference>
<dbReference type="PRINTS" id="PR00313">
    <property type="entry name" value="CABNDNGRPT"/>
</dbReference>
<keyword evidence="6" id="KW-1185">Reference proteome</keyword>
<dbReference type="SMART" id="SM00754">
    <property type="entry name" value="CHRD"/>
    <property type="match status" value="1"/>
</dbReference>
<dbReference type="PANTHER" id="PTHR38340:SF1">
    <property type="entry name" value="S-LAYER PROTEIN"/>
    <property type="match status" value="1"/>
</dbReference>
<dbReference type="Pfam" id="PF07452">
    <property type="entry name" value="CHRD"/>
    <property type="match status" value="1"/>
</dbReference>
<dbReference type="InterPro" id="IPR011049">
    <property type="entry name" value="Serralysin-like_metalloprot_C"/>
</dbReference>
<dbReference type="KEGG" id="tpla:ElP_27520"/>
<name>A0A518H207_9BACT</name>
<dbReference type="GO" id="GO:0005509">
    <property type="term" value="F:calcium ion binding"/>
    <property type="evidence" value="ECO:0007669"/>
    <property type="project" value="InterPro"/>
</dbReference>
<feature type="region of interest" description="Disordered" evidence="3">
    <location>
        <begin position="1"/>
        <end position="50"/>
    </location>
</feature>
<dbReference type="Pfam" id="PF00353">
    <property type="entry name" value="HemolysinCabind"/>
    <property type="match status" value="4"/>
</dbReference>
<dbReference type="Gene3D" id="2.150.10.10">
    <property type="entry name" value="Serralysin-like metalloprotease, C-terminal"/>
    <property type="match status" value="4"/>
</dbReference>
<dbReference type="OrthoDB" id="222299at2"/>
<evidence type="ECO:0000313" key="5">
    <source>
        <dbReference type="EMBL" id="QDV34855.1"/>
    </source>
</evidence>
<dbReference type="Pfam" id="PF14339">
    <property type="entry name" value="DUF4394"/>
    <property type="match status" value="2"/>
</dbReference>
<dbReference type="SUPFAM" id="SSF51120">
    <property type="entry name" value="beta-Roll"/>
    <property type="match status" value="4"/>
</dbReference>
<reference evidence="5 6" key="1">
    <citation type="submission" date="2019-02" db="EMBL/GenBank/DDBJ databases">
        <title>Deep-cultivation of Planctomycetes and their phenomic and genomic characterization uncovers novel biology.</title>
        <authorList>
            <person name="Wiegand S."/>
            <person name="Jogler M."/>
            <person name="Boedeker C."/>
            <person name="Pinto D."/>
            <person name="Vollmers J."/>
            <person name="Rivas-Marin E."/>
            <person name="Kohn T."/>
            <person name="Peeters S.H."/>
            <person name="Heuer A."/>
            <person name="Rast P."/>
            <person name="Oberbeckmann S."/>
            <person name="Bunk B."/>
            <person name="Jeske O."/>
            <person name="Meyerdierks A."/>
            <person name="Storesund J.E."/>
            <person name="Kallscheuer N."/>
            <person name="Luecker S."/>
            <person name="Lage O.M."/>
            <person name="Pohl T."/>
            <person name="Merkel B.J."/>
            <person name="Hornburger P."/>
            <person name="Mueller R.-W."/>
            <person name="Bruemmer F."/>
            <person name="Labrenz M."/>
            <person name="Spormann A.M."/>
            <person name="Op den Camp H."/>
            <person name="Overmann J."/>
            <person name="Amann R."/>
            <person name="Jetten M.S.M."/>
            <person name="Mascher T."/>
            <person name="Medema M.H."/>
            <person name="Devos D.P."/>
            <person name="Kaster A.-K."/>
            <person name="Ovreas L."/>
            <person name="Rohde M."/>
            <person name="Galperin M.Y."/>
            <person name="Jogler C."/>
        </authorList>
    </citation>
    <scope>NUCLEOTIDE SEQUENCE [LARGE SCALE GENOMIC DNA]</scope>
    <source>
        <strain evidence="5 6">ElP</strain>
    </source>
</reference>
<dbReference type="InterPro" id="IPR025507">
    <property type="entry name" value="DUF4394"/>
</dbReference>
<dbReference type="RefSeq" id="WP_145270042.1">
    <property type="nucleotide sequence ID" value="NZ_CP036426.1"/>
</dbReference>
<dbReference type="PANTHER" id="PTHR38340">
    <property type="entry name" value="S-LAYER PROTEIN"/>
    <property type="match status" value="1"/>
</dbReference>
<dbReference type="Proteomes" id="UP000317835">
    <property type="component" value="Chromosome"/>
</dbReference>
<dbReference type="InterPro" id="IPR001343">
    <property type="entry name" value="Hemolysn_Ca-bd"/>
</dbReference>
<evidence type="ECO:0000256" key="2">
    <source>
        <dbReference type="ARBA" id="ARBA00022525"/>
    </source>
</evidence>
<organism evidence="5 6">
    <name type="scientific">Tautonia plasticadhaerens</name>
    <dbReference type="NCBI Taxonomy" id="2527974"/>
    <lineage>
        <taxon>Bacteria</taxon>
        <taxon>Pseudomonadati</taxon>
        <taxon>Planctomycetota</taxon>
        <taxon>Planctomycetia</taxon>
        <taxon>Isosphaerales</taxon>
        <taxon>Isosphaeraceae</taxon>
        <taxon>Tautonia</taxon>
    </lineage>
</organism>
<evidence type="ECO:0000259" key="4">
    <source>
        <dbReference type="PROSITE" id="PS50933"/>
    </source>
</evidence>
<gene>
    <name evidence="5" type="primary">cya_3</name>
    <name evidence="5" type="ORF">ElP_27520</name>
</gene>
<dbReference type="InterPro" id="IPR028994">
    <property type="entry name" value="Integrin_alpha_N"/>
</dbReference>
<dbReference type="InterPro" id="IPR050557">
    <property type="entry name" value="RTX_toxin/Mannuronan_C5-epim"/>
</dbReference>